<accession>A0ABN8RD55</accession>
<comment type="caution">
    <text evidence="2">The sequence shown here is derived from an EMBL/GenBank/DDBJ whole genome shotgun (WGS) entry which is preliminary data.</text>
</comment>
<evidence type="ECO:0000313" key="2">
    <source>
        <dbReference type="EMBL" id="CAH3177236.1"/>
    </source>
</evidence>
<feature type="non-terminal residue" evidence="2">
    <location>
        <position position="308"/>
    </location>
</feature>
<evidence type="ECO:0000259" key="1">
    <source>
        <dbReference type="Pfam" id="PF00117"/>
    </source>
</evidence>
<dbReference type="InterPro" id="IPR044992">
    <property type="entry name" value="ChyE-like"/>
</dbReference>
<reference evidence="2 3" key="1">
    <citation type="submission" date="2022-05" db="EMBL/GenBank/DDBJ databases">
        <authorList>
            <consortium name="Genoscope - CEA"/>
            <person name="William W."/>
        </authorList>
    </citation>
    <scope>NUCLEOTIDE SEQUENCE [LARGE SCALE GENOMIC DNA]</scope>
</reference>
<dbReference type="PANTHER" id="PTHR42695">
    <property type="entry name" value="GLUTAMINE AMIDOTRANSFERASE YLR126C-RELATED"/>
    <property type="match status" value="1"/>
</dbReference>
<protein>
    <recommendedName>
        <fullName evidence="1">Glutamine amidotransferase domain-containing protein</fullName>
    </recommendedName>
</protein>
<dbReference type="Pfam" id="PF00117">
    <property type="entry name" value="GATase"/>
    <property type="match status" value="1"/>
</dbReference>
<dbReference type="InterPro" id="IPR029062">
    <property type="entry name" value="Class_I_gatase-like"/>
</dbReference>
<gene>
    <name evidence="2" type="ORF">PEVE_00011043</name>
</gene>
<evidence type="ECO:0000313" key="3">
    <source>
        <dbReference type="Proteomes" id="UP001159427"/>
    </source>
</evidence>
<feature type="domain" description="Glutamine amidotransferase" evidence="1">
    <location>
        <begin position="39"/>
        <end position="192"/>
    </location>
</feature>
<name>A0ABN8RD55_9CNID</name>
<proteinExistence type="predicted"/>
<keyword evidence="3" id="KW-1185">Reference proteome</keyword>
<sequence>MSANKSRINRTCFGVLSNPEQEEWLIFSTVYGELSSEKDLDTFTGFFISGSPLLPNEDLKWINDLKTFIRRAFQHPAKPRRIVGVCFGHQVIASALGGKVTSSPSKKFVLQSEKIKSKEHFRFQGHKAFRELFESHDSLRLLESHRDFVEILPAKALSLASSTTCEHEMVQFTENIFGIQAHPEFNVQDYKEVIIPGMLARGKIDQKGQRFCEETLNLPLDSVKVLAALKKFAVGDGVKVELALKLGAPVVAGVGVVNGIGGGVVVGVGIEVGEIERVEEWKSELKQKSTRSCKSAYDLVGDNKKSEY</sequence>
<dbReference type="CDD" id="cd01741">
    <property type="entry name" value="GATase1_1"/>
    <property type="match status" value="1"/>
</dbReference>
<dbReference type="EMBL" id="CALNXI010001796">
    <property type="protein sequence ID" value="CAH3177236.1"/>
    <property type="molecule type" value="Genomic_DNA"/>
</dbReference>
<dbReference type="Proteomes" id="UP001159427">
    <property type="component" value="Unassembled WGS sequence"/>
</dbReference>
<dbReference type="SUPFAM" id="SSF52317">
    <property type="entry name" value="Class I glutamine amidotransferase-like"/>
    <property type="match status" value="1"/>
</dbReference>
<dbReference type="InterPro" id="IPR017926">
    <property type="entry name" value="GATASE"/>
</dbReference>
<dbReference type="PANTHER" id="PTHR42695:SF5">
    <property type="entry name" value="GLUTAMINE AMIDOTRANSFERASE YLR126C-RELATED"/>
    <property type="match status" value="1"/>
</dbReference>
<organism evidence="2 3">
    <name type="scientific">Porites evermanni</name>
    <dbReference type="NCBI Taxonomy" id="104178"/>
    <lineage>
        <taxon>Eukaryota</taxon>
        <taxon>Metazoa</taxon>
        <taxon>Cnidaria</taxon>
        <taxon>Anthozoa</taxon>
        <taxon>Hexacorallia</taxon>
        <taxon>Scleractinia</taxon>
        <taxon>Fungiina</taxon>
        <taxon>Poritidae</taxon>
        <taxon>Porites</taxon>
    </lineage>
</organism>
<dbReference type="PROSITE" id="PS51273">
    <property type="entry name" value="GATASE_TYPE_1"/>
    <property type="match status" value="1"/>
</dbReference>
<dbReference type="Gene3D" id="3.40.50.880">
    <property type="match status" value="1"/>
</dbReference>